<evidence type="ECO:0000256" key="11">
    <source>
        <dbReference type="ARBA" id="ARBA00022989"/>
    </source>
</evidence>
<dbReference type="InterPro" id="IPR036890">
    <property type="entry name" value="HATPase_C_sf"/>
</dbReference>
<dbReference type="Pfam" id="PF02518">
    <property type="entry name" value="HATPase_c"/>
    <property type="match status" value="1"/>
</dbReference>
<dbReference type="SUPFAM" id="SSF47226">
    <property type="entry name" value="Histidine-containing phosphotransfer domain, HPT domain"/>
    <property type="match status" value="1"/>
</dbReference>
<evidence type="ECO:0000256" key="16">
    <source>
        <dbReference type="SAM" id="Phobius"/>
    </source>
</evidence>
<dbReference type="GO" id="GO:0000155">
    <property type="term" value="F:phosphorelay sensor kinase activity"/>
    <property type="evidence" value="ECO:0007669"/>
    <property type="project" value="InterPro"/>
</dbReference>
<dbReference type="PRINTS" id="PR00344">
    <property type="entry name" value="BCTRLSENSOR"/>
</dbReference>
<feature type="modified residue" description="Phosphohistidine" evidence="14">
    <location>
        <position position="705"/>
    </location>
</feature>
<keyword evidence="11 16" id="KW-1133">Transmembrane helix</keyword>
<dbReference type="SUPFAM" id="SSF55874">
    <property type="entry name" value="ATPase domain of HSP90 chaperone/DNA topoisomerase II/histidine kinase"/>
    <property type="match status" value="1"/>
</dbReference>
<organism evidence="20 21">
    <name type="scientific">Roseiterribacter gracilis</name>
    <dbReference type="NCBI Taxonomy" id="2812848"/>
    <lineage>
        <taxon>Bacteria</taxon>
        <taxon>Pseudomonadati</taxon>
        <taxon>Pseudomonadota</taxon>
        <taxon>Alphaproteobacteria</taxon>
        <taxon>Rhodospirillales</taxon>
        <taxon>Roseiterribacteraceae</taxon>
        <taxon>Roseiterribacter</taxon>
    </lineage>
</organism>
<evidence type="ECO:0000256" key="2">
    <source>
        <dbReference type="ARBA" id="ARBA00004429"/>
    </source>
</evidence>
<dbReference type="Proteomes" id="UP000681075">
    <property type="component" value="Unassembled WGS sequence"/>
</dbReference>
<comment type="subcellular location">
    <subcellularLocation>
        <location evidence="2">Cell inner membrane</location>
        <topology evidence="2">Multi-pass membrane protein</topology>
    </subcellularLocation>
</comment>
<dbReference type="PROSITE" id="PS50110">
    <property type="entry name" value="RESPONSE_REGULATORY"/>
    <property type="match status" value="1"/>
</dbReference>
<feature type="transmembrane region" description="Helical" evidence="16">
    <location>
        <begin position="34"/>
        <end position="51"/>
    </location>
</feature>
<keyword evidence="5" id="KW-0997">Cell inner membrane</keyword>
<dbReference type="EMBL" id="BOPV01000001">
    <property type="protein sequence ID" value="GIL41720.1"/>
    <property type="molecule type" value="Genomic_DNA"/>
</dbReference>
<dbReference type="InterPro" id="IPR036097">
    <property type="entry name" value="HisK_dim/P_sf"/>
</dbReference>
<dbReference type="InterPro" id="IPR011006">
    <property type="entry name" value="CheY-like_superfamily"/>
</dbReference>
<dbReference type="SMART" id="SM00388">
    <property type="entry name" value="HisKA"/>
    <property type="match status" value="1"/>
</dbReference>
<dbReference type="InterPro" id="IPR001789">
    <property type="entry name" value="Sig_transdc_resp-reg_receiver"/>
</dbReference>
<proteinExistence type="predicted"/>
<feature type="transmembrane region" description="Helical" evidence="16">
    <location>
        <begin position="72"/>
        <end position="91"/>
    </location>
</feature>
<keyword evidence="9" id="KW-0418">Kinase</keyword>
<dbReference type="InterPro" id="IPR003661">
    <property type="entry name" value="HisK_dim/P_dom"/>
</dbReference>
<evidence type="ECO:0000256" key="7">
    <source>
        <dbReference type="ARBA" id="ARBA00022679"/>
    </source>
</evidence>
<evidence type="ECO:0000256" key="3">
    <source>
        <dbReference type="ARBA" id="ARBA00012438"/>
    </source>
</evidence>
<keyword evidence="12" id="KW-0902">Two-component regulatory system</keyword>
<keyword evidence="7" id="KW-0808">Transferase</keyword>
<feature type="transmembrane region" description="Helical" evidence="16">
    <location>
        <begin position="138"/>
        <end position="159"/>
    </location>
</feature>
<dbReference type="InterPro" id="IPR005467">
    <property type="entry name" value="His_kinase_dom"/>
</dbReference>
<reference evidence="20" key="1">
    <citation type="submission" date="2021-02" db="EMBL/GenBank/DDBJ databases">
        <title>Genome sequence of Rhodospirillales sp. strain TMPK1 isolated from soil.</title>
        <authorList>
            <person name="Nakai R."/>
            <person name="Kusada H."/>
            <person name="Tamaki H."/>
        </authorList>
    </citation>
    <scope>NUCLEOTIDE SEQUENCE</scope>
    <source>
        <strain evidence="20">TMPK1</strain>
    </source>
</reference>
<evidence type="ECO:0000256" key="6">
    <source>
        <dbReference type="ARBA" id="ARBA00022553"/>
    </source>
</evidence>
<evidence type="ECO:0000259" key="17">
    <source>
        <dbReference type="PROSITE" id="PS50109"/>
    </source>
</evidence>
<dbReference type="Pfam" id="PF00512">
    <property type="entry name" value="HisKA"/>
    <property type="match status" value="1"/>
</dbReference>
<dbReference type="Pfam" id="PF01627">
    <property type="entry name" value="Hpt"/>
    <property type="match status" value="1"/>
</dbReference>
<keyword evidence="13 16" id="KW-0472">Membrane</keyword>
<dbReference type="PANTHER" id="PTHR43047">
    <property type="entry name" value="TWO-COMPONENT HISTIDINE PROTEIN KINASE"/>
    <property type="match status" value="1"/>
</dbReference>
<dbReference type="PANTHER" id="PTHR43047:SF72">
    <property type="entry name" value="OSMOSENSING HISTIDINE PROTEIN KINASE SLN1"/>
    <property type="match status" value="1"/>
</dbReference>
<evidence type="ECO:0000256" key="8">
    <source>
        <dbReference type="ARBA" id="ARBA00022692"/>
    </source>
</evidence>
<evidence type="ECO:0000256" key="9">
    <source>
        <dbReference type="ARBA" id="ARBA00022777"/>
    </source>
</evidence>
<keyword evidence="10" id="KW-0547">Nucleotide-binding</keyword>
<dbReference type="Gene3D" id="3.30.565.10">
    <property type="entry name" value="Histidine kinase-like ATPase, C-terminal domain"/>
    <property type="match status" value="1"/>
</dbReference>
<gene>
    <name evidence="20" type="primary">rpfC</name>
    <name evidence="20" type="ORF">TMPK1_39570</name>
</gene>
<evidence type="ECO:0000259" key="19">
    <source>
        <dbReference type="PROSITE" id="PS50894"/>
    </source>
</evidence>
<keyword evidence="4" id="KW-1003">Cell membrane</keyword>
<dbReference type="InterPro" id="IPR003594">
    <property type="entry name" value="HATPase_dom"/>
</dbReference>
<dbReference type="CDD" id="cd17546">
    <property type="entry name" value="REC_hyHK_CKI1_RcsC-like"/>
    <property type="match status" value="1"/>
</dbReference>
<evidence type="ECO:0000259" key="18">
    <source>
        <dbReference type="PROSITE" id="PS50110"/>
    </source>
</evidence>
<evidence type="ECO:0000256" key="1">
    <source>
        <dbReference type="ARBA" id="ARBA00000085"/>
    </source>
</evidence>
<dbReference type="Gene3D" id="1.20.120.160">
    <property type="entry name" value="HPT domain"/>
    <property type="match status" value="1"/>
</dbReference>
<evidence type="ECO:0000313" key="20">
    <source>
        <dbReference type="EMBL" id="GIL41720.1"/>
    </source>
</evidence>
<keyword evidence="8 16" id="KW-0812">Transmembrane</keyword>
<dbReference type="PROSITE" id="PS50109">
    <property type="entry name" value="HIS_KIN"/>
    <property type="match status" value="1"/>
</dbReference>
<dbReference type="SUPFAM" id="SSF47384">
    <property type="entry name" value="Homodimeric domain of signal transducing histidine kinase"/>
    <property type="match status" value="1"/>
</dbReference>
<dbReference type="InterPro" id="IPR036641">
    <property type="entry name" value="HPT_dom_sf"/>
</dbReference>
<keyword evidence="6 15" id="KW-0597">Phosphoprotein</keyword>
<dbReference type="SMART" id="SM00387">
    <property type="entry name" value="HATPase_c"/>
    <property type="match status" value="1"/>
</dbReference>
<comment type="caution">
    <text evidence="20">The sequence shown here is derived from an EMBL/GenBank/DDBJ whole genome shotgun (WGS) entry which is preliminary data.</text>
</comment>
<dbReference type="InterPro" id="IPR004358">
    <property type="entry name" value="Sig_transdc_His_kin-like_C"/>
</dbReference>
<evidence type="ECO:0000256" key="14">
    <source>
        <dbReference type="PROSITE-ProRule" id="PRU00110"/>
    </source>
</evidence>
<name>A0A8S8XLL7_9PROT</name>
<evidence type="ECO:0000256" key="13">
    <source>
        <dbReference type="ARBA" id="ARBA00023136"/>
    </source>
</evidence>
<evidence type="ECO:0000256" key="10">
    <source>
        <dbReference type="ARBA" id="ARBA00022840"/>
    </source>
</evidence>
<evidence type="ECO:0000313" key="21">
    <source>
        <dbReference type="Proteomes" id="UP000681075"/>
    </source>
</evidence>
<feature type="transmembrane region" description="Helical" evidence="16">
    <location>
        <begin position="97"/>
        <end position="117"/>
    </location>
</feature>
<dbReference type="Gene3D" id="3.40.50.2300">
    <property type="match status" value="1"/>
</dbReference>
<dbReference type="CDD" id="cd00082">
    <property type="entry name" value="HisKA"/>
    <property type="match status" value="1"/>
</dbReference>
<feature type="domain" description="Histidine kinase" evidence="17">
    <location>
        <begin position="241"/>
        <end position="457"/>
    </location>
</feature>
<dbReference type="PROSITE" id="PS50894">
    <property type="entry name" value="HPT"/>
    <property type="match status" value="1"/>
</dbReference>
<sequence>MLRLVFFGGVVASAGFIILGFVHGAQMPNPPWFWSWVAALTILPLATARRLRAGLLLDRPADVEHEQAAIRIVALAVVALAYLFSIWSAGLRPELANVGWLGGAHITMAWVMLIVLAGRPPVSNLRRAFANGFDVAILSAYLAIGAPYTAVCYAMYLWVSLGAGLRYGVAHLASTALIAFVGFSIAVAVNPTWRADPWLLAGLLIALIIVPAYGGLLIRRTNQARAEAEHASRAKSRFLAKVSHELRTPLSTIVSGATTLIQERDGPARIELARTIRTAANSMLESVGDLLDAARADARAFEIRVRDVDLARELVAVARPAAKAARDRGLTFSVILDADTPRYLQTDPARLRQVLGSLLENAVKFTDSGSVKLLVSSDPTHLLLRVQDTGPGIPEHAQARVFEPFRQADESIGARFGGVGLGLFVARHLTEALNGSLTVTSAVGFGATFLLSLPLLSVAEVPPVDSVHFEVELDFIRVQRPAPMQAVIDAAGLATYEIHGPAAESWIAAFIGAMRDASADAVLPGTAGVRVLLVDDNATNRDLVARMLRSLTYLVVEAEDGREALKVLSDHTAVDVALLDLRMPGISGIEVARRARAAGLQTKLIALTADAVPETREAAIAVGFETLLTKPTDPAALRNAIEAVVTQIGEVDAERLAVLKAIAPDDPAFLLRLVDRFEEDAQRALVKARRGLEEADLVAIATQAHALASVARQLGAPRLADLVDEAEQWTPADLHDRTPAVLEEAAARVRRTCLSLRASSKRPEGARTDLRLVSRPIRDGVN</sequence>
<dbReference type="SUPFAM" id="SSF52172">
    <property type="entry name" value="CheY-like"/>
    <property type="match status" value="1"/>
</dbReference>
<dbReference type="GO" id="GO:0005886">
    <property type="term" value="C:plasma membrane"/>
    <property type="evidence" value="ECO:0007669"/>
    <property type="project" value="UniProtKB-SubCell"/>
</dbReference>
<dbReference type="RefSeq" id="WP_420245331.1">
    <property type="nucleotide sequence ID" value="NZ_BOPV01000001.1"/>
</dbReference>
<feature type="domain" description="HPt" evidence="19">
    <location>
        <begin position="666"/>
        <end position="759"/>
    </location>
</feature>
<evidence type="ECO:0000256" key="4">
    <source>
        <dbReference type="ARBA" id="ARBA00022475"/>
    </source>
</evidence>
<evidence type="ECO:0000256" key="5">
    <source>
        <dbReference type="ARBA" id="ARBA00022519"/>
    </source>
</evidence>
<protein>
    <recommendedName>
        <fullName evidence="3">histidine kinase</fullName>
        <ecNumber evidence="3">2.7.13.3</ecNumber>
    </recommendedName>
</protein>
<dbReference type="Pfam" id="PF00072">
    <property type="entry name" value="Response_reg"/>
    <property type="match status" value="1"/>
</dbReference>
<dbReference type="AlphaFoldDB" id="A0A8S8XLL7"/>
<feature type="transmembrane region" description="Helical" evidence="16">
    <location>
        <begin position="198"/>
        <end position="218"/>
    </location>
</feature>
<dbReference type="EC" id="2.7.13.3" evidence="3"/>
<feature type="domain" description="Response regulatory" evidence="18">
    <location>
        <begin position="530"/>
        <end position="645"/>
    </location>
</feature>
<dbReference type="CDD" id="cd16922">
    <property type="entry name" value="HATPase_EvgS-ArcB-TorS-like"/>
    <property type="match status" value="1"/>
</dbReference>
<dbReference type="SMART" id="SM00448">
    <property type="entry name" value="REC"/>
    <property type="match status" value="1"/>
</dbReference>
<accession>A0A8S8XLL7</accession>
<dbReference type="Gene3D" id="1.10.287.130">
    <property type="match status" value="1"/>
</dbReference>
<feature type="transmembrane region" description="Helical" evidence="16">
    <location>
        <begin position="165"/>
        <end position="189"/>
    </location>
</feature>
<dbReference type="GO" id="GO:0009927">
    <property type="term" value="F:histidine phosphotransfer kinase activity"/>
    <property type="evidence" value="ECO:0007669"/>
    <property type="project" value="TreeGrafter"/>
</dbReference>
<feature type="modified residue" description="4-aspartylphosphate" evidence="15">
    <location>
        <position position="580"/>
    </location>
</feature>
<evidence type="ECO:0000256" key="12">
    <source>
        <dbReference type="ARBA" id="ARBA00023012"/>
    </source>
</evidence>
<evidence type="ECO:0000256" key="15">
    <source>
        <dbReference type="PROSITE-ProRule" id="PRU00169"/>
    </source>
</evidence>
<comment type="catalytic activity">
    <reaction evidence="1">
        <text>ATP + protein L-histidine = ADP + protein N-phospho-L-histidine.</text>
        <dbReference type="EC" id="2.7.13.3"/>
    </reaction>
</comment>
<dbReference type="InterPro" id="IPR008207">
    <property type="entry name" value="Sig_transdc_His_kin_Hpt_dom"/>
</dbReference>
<keyword evidence="21" id="KW-1185">Reference proteome</keyword>
<keyword evidence="10" id="KW-0067">ATP-binding</keyword>